<name>A0A4D5ZBY4_9CAUD</name>
<evidence type="ECO:0000313" key="3">
    <source>
        <dbReference type="Proteomes" id="UP000296455"/>
    </source>
</evidence>
<proteinExistence type="predicted"/>
<gene>
    <name evidence="2" type="ORF">BcepSaruman_102</name>
</gene>
<organism evidence="2 3">
    <name type="scientific">Burkholderia phage BcepSaruman</name>
    <dbReference type="NCBI Taxonomy" id="2530032"/>
    <lineage>
        <taxon>Viruses</taxon>
        <taxon>Duplodnaviria</taxon>
        <taxon>Heunggongvirae</taxon>
        <taxon>Uroviricota</taxon>
        <taxon>Caudoviricetes</taxon>
        <taxon>Sarumanvirus</taxon>
        <taxon>Sarumanvirus bcepsaruman</taxon>
    </lineage>
</organism>
<keyword evidence="3" id="KW-1185">Reference proteome</keyword>
<accession>A0A4D5ZBY4</accession>
<dbReference type="Proteomes" id="UP000296455">
    <property type="component" value="Segment"/>
</dbReference>
<protein>
    <submittedName>
        <fullName evidence="2">Uncharacterized protein</fullName>
    </submittedName>
</protein>
<reference evidence="2 3" key="1">
    <citation type="submission" date="2019-02" db="EMBL/GenBank/DDBJ databases">
        <title>Complete genome sequence of Burkholderia cenocepacia phage BcepSaruman.</title>
        <authorList>
            <person name="Park K."/>
            <person name="Liu M."/>
            <person name="Gill J."/>
        </authorList>
    </citation>
    <scope>NUCLEOTIDE SEQUENCE [LARGE SCALE GENOMIC DNA]</scope>
</reference>
<sequence>MTDVYQKGCDVPTLDRVIDSLEAAKKGAPVEYVHGLRAALHLSRAIRAMAIEADNINDVLNAITGGDIDSLLPEAPASVVAGMKLPEAAKAMGIDLDGVLADIERDAMEERNRRPRVDPGASYGPITFPKHTLQHGTSAPTIGSNINVTDAGGVLTISAPGVPEAPEGKATYLGQLGGLNPNVDVYLRDGAGNGPVLTGISVPDNNDGAGQAPEPELEDARDPETVVDGIEFASPQAAANYRFGERAADIINKIAPYPYRSHTR</sequence>
<dbReference type="EMBL" id="MK552140">
    <property type="protein sequence ID" value="QBX06515.1"/>
    <property type="molecule type" value="Genomic_DNA"/>
</dbReference>
<evidence type="ECO:0000256" key="1">
    <source>
        <dbReference type="SAM" id="MobiDB-lite"/>
    </source>
</evidence>
<feature type="region of interest" description="Disordered" evidence="1">
    <location>
        <begin position="200"/>
        <end position="222"/>
    </location>
</feature>
<evidence type="ECO:0000313" key="2">
    <source>
        <dbReference type="EMBL" id="QBX06515.1"/>
    </source>
</evidence>